<proteinExistence type="predicted"/>
<feature type="region of interest" description="Disordered" evidence="1">
    <location>
        <begin position="68"/>
        <end position="90"/>
    </location>
</feature>
<gene>
    <name evidence="2" type="ORF">I8J31_20195</name>
</gene>
<sequence length="187" mass="20933">MNYLPPLRNYQQMVRVVQNDTDGDHLAKHAVNFSLGNAFGDEQTSEFDHLFSNGGVSPTELQMRTLDSMNLPSSSPRRPGATNHGGLYSTRAGSSLFHSLNHSTRDYLNGTGQQVASRHHNGPGTKFRTELSPHADNKIIYKRTHVSQSNDHRPMALQLPNHKHNEPHHDFPSQQHAEPPHSGHSRL</sequence>
<feature type="compositionally biased region" description="Basic and acidic residues" evidence="1">
    <location>
        <begin position="127"/>
        <end position="139"/>
    </location>
</feature>
<dbReference type="AlphaFoldDB" id="A0A934N4E3"/>
<name>A0A934N4E3_9GAMM</name>
<dbReference type="Proteomes" id="UP000628710">
    <property type="component" value="Unassembled WGS sequence"/>
</dbReference>
<comment type="caution">
    <text evidence="2">The sequence shown here is derived from an EMBL/GenBank/DDBJ whole genome shotgun (WGS) entry which is preliminary data.</text>
</comment>
<keyword evidence="3" id="KW-1185">Reference proteome</keyword>
<evidence type="ECO:0000256" key="1">
    <source>
        <dbReference type="SAM" id="MobiDB-lite"/>
    </source>
</evidence>
<evidence type="ECO:0000313" key="3">
    <source>
        <dbReference type="Proteomes" id="UP000628710"/>
    </source>
</evidence>
<evidence type="ECO:0000313" key="2">
    <source>
        <dbReference type="EMBL" id="MBJ7539993.1"/>
    </source>
</evidence>
<dbReference type="EMBL" id="JAEMNX010000041">
    <property type="protein sequence ID" value="MBJ7539993.1"/>
    <property type="molecule type" value="Genomic_DNA"/>
</dbReference>
<organism evidence="2 3">
    <name type="scientific">Marinomonas transparens</name>
    <dbReference type="NCBI Taxonomy" id="2795388"/>
    <lineage>
        <taxon>Bacteria</taxon>
        <taxon>Pseudomonadati</taxon>
        <taxon>Pseudomonadota</taxon>
        <taxon>Gammaproteobacteria</taxon>
        <taxon>Oceanospirillales</taxon>
        <taxon>Oceanospirillaceae</taxon>
        <taxon>Marinomonas</taxon>
    </lineage>
</organism>
<protein>
    <submittedName>
        <fullName evidence="2">Uncharacterized protein</fullName>
    </submittedName>
</protein>
<reference evidence="2" key="1">
    <citation type="submission" date="2020-12" db="EMBL/GenBank/DDBJ databases">
        <title>Marinomonas arctica sp. nov., a psychrotolerant bacterium isolated from the Arctic.</title>
        <authorList>
            <person name="Zhang Y."/>
        </authorList>
    </citation>
    <scope>NUCLEOTIDE SEQUENCE</scope>
    <source>
        <strain evidence="2">C1424</strain>
    </source>
</reference>
<dbReference type="RefSeq" id="WP_199470386.1">
    <property type="nucleotide sequence ID" value="NZ_JAEMNX010000041.1"/>
</dbReference>
<accession>A0A934N4E3</accession>
<feature type="region of interest" description="Disordered" evidence="1">
    <location>
        <begin position="104"/>
        <end position="187"/>
    </location>
</feature>